<sequence>WTGAEIRACCRLAALLDVPLEVAARQIVPVAVTAQESVERVRRWANGRCLSSETSGIYQAPASRTSRRSLNRDVSSN</sequence>
<reference evidence="1" key="1">
    <citation type="submission" date="2021-11" db="EMBL/GenBank/DDBJ databases">
        <title>Genome sequence.</title>
        <authorList>
            <person name="Sun Q."/>
        </authorList>
    </citation>
    <scope>NUCLEOTIDE SEQUENCE</scope>
    <source>
        <strain evidence="1">JC732</strain>
    </source>
</reference>
<accession>A0A9X1SGF6</accession>
<dbReference type="AlphaFoldDB" id="A0A9X1SGF6"/>
<feature type="non-terminal residue" evidence="1">
    <location>
        <position position="1"/>
    </location>
</feature>
<name>A0A9X1SGF6_9BACT</name>
<proteinExistence type="predicted"/>
<gene>
    <name evidence="1" type="ORF">LOC68_11025</name>
</gene>
<evidence type="ECO:0000313" key="2">
    <source>
        <dbReference type="Proteomes" id="UP001139103"/>
    </source>
</evidence>
<keyword evidence="2" id="KW-1185">Reference proteome</keyword>
<dbReference type="Proteomes" id="UP001139103">
    <property type="component" value="Unassembled WGS sequence"/>
</dbReference>
<organism evidence="1 2">
    <name type="scientific">Blastopirellula sediminis</name>
    <dbReference type="NCBI Taxonomy" id="2894196"/>
    <lineage>
        <taxon>Bacteria</taxon>
        <taxon>Pseudomonadati</taxon>
        <taxon>Planctomycetota</taxon>
        <taxon>Planctomycetia</taxon>
        <taxon>Pirellulales</taxon>
        <taxon>Pirellulaceae</taxon>
        <taxon>Blastopirellula</taxon>
    </lineage>
</organism>
<comment type="caution">
    <text evidence="1">The sequence shown here is derived from an EMBL/GenBank/DDBJ whole genome shotgun (WGS) entry which is preliminary data.</text>
</comment>
<evidence type="ECO:0000313" key="1">
    <source>
        <dbReference type="EMBL" id="MCC9628932.1"/>
    </source>
</evidence>
<protein>
    <submittedName>
        <fullName evidence="1">AAA family ATPase</fullName>
    </submittedName>
</protein>
<dbReference type="EMBL" id="JAJKFT010000006">
    <property type="protein sequence ID" value="MCC9628932.1"/>
    <property type="molecule type" value="Genomic_DNA"/>
</dbReference>